<dbReference type="InterPro" id="IPR013783">
    <property type="entry name" value="Ig-like_fold"/>
</dbReference>
<dbReference type="SUPFAM" id="SSF81296">
    <property type="entry name" value="E set domains"/>
    <property type="match status" value="1"/>
</dbReference>
<dbReference type="InterPro" id="IPR017868">
    <property type="entry name" value="Filamin/ABP280_repeat-like"/>
</dbReference>
<gene>
    <name evidence="3" type="ORF">BIW11_03047</name>
</gene>
<feature type="transmembrane region" description="Helical" evidence="2">
    <location>
        <begin position="49"/>
        <end position="70"/>
    </location>
</feature>
<comment type="caution">
    <text evidence="3">The sequence shown here is derived from an EMBL/GenBank/DDBJ whole genome shotgun (WGS) entry which is preliminary data.</text>
</comment>
<evidence type="ECO:0000256" key="1">
    <source>
        <dbReference type="PROSITE-ProRule" id="PRU00087"/>
    </source>
</evidence>
<organism evidence="3 4">
    <name type="scientific">Tropilaelaps mercedesae</name>
    <dbReference type="NCBI Taxonomy" id="418985"/>
    <lineage>
        <taxon>Eukaryota</taxon>
        <taxon>Metazoa</taxon>
        <taxon>Ecdysozoa</taxon>
        <taxon>Arthropoda</taxon>
        <taxon>Chelicerata</taxon>
        <taxon>Arachnida</taxon>
        <taxon>Acari</taxon>
        <taxon>Parasitiformes</taxon>
        <taxon>Mesostigmata</taxon>
        <taxon>Gamasina</taxon>
        <taxon>Dermanyssoidea</taxon>
        <taxon>Laelapidae</taxon>
        <taxon>Tropilaelaps</taxon>
    </lineage>
</organism>
<dbReference type="EMBL" id="MNPL01004647">
    <property type="protein sequence ID" value="OQR76597.1"/>
    <property type="molecule type" value="Genomic_DNA"/>
</dbReference>
<dbReference type="AlphaFoldDB" id="A0A1V9XSX4"/>
<reference evidence="3 4" key="1">
    <citation type="journal article" date="2017" name="Gigascience">
        <title>Draft genome of the honey bee ectoparasitic mite, Tropilaelaps mercedesae, is shaped by the parasitic life history.</title>
        <authorList>
            <person name="Dong X."/>
            <person name="Armstrong S.D."/>
            <person name="Xia D."/>
            <person name="Makepeace B.L."/>
            <person name="Darby A.C."/>
            <person name="Kadowaki T."/>
        </authorList>
    </citation>
    <scope>NUCLEOTIDE SEQUENCE [LARGE SCALE GENOMIC DNA]</scope>
    <source>
        <strain evidence="3">Wuxi-XJTLU</strain>
    </source>
</reference>
<protein>
    <submittedName>
        <fullName evidence="3">Apoptosis-resistant E3 ubiquitin protein ligase 1-like</fullName>
    </submittedName>
</protein>
<keyword evidence="2" id="KW-0472">Membrane</keyword>
<evidence type="ECO:0000313" key="3">
    <source>
        <dbReference type="EMBL" id="OQR76597.1"/>
    </source>
</evidence>
<keyword evidence="2" id="KW-0812">Transmembrane</keyword>
<dbReference type="PROSITE" id="PS50194">
    <property type="entry name" value="FILAMIN_REPEAT"/>
    <property type="match status" value="1"/>
</dbReference>
<sequence>MLPLASIVQAGGGLIEEALRDHPSTIRGTFQLIGEWLARASEYLQKDEAGLFAEFLFVLLCSVLASTLAFSHKRLSKRRSLGTEDCYVEFLWNDFEVVPKVGEQYEYIVHYPPTKADRGPPEFTISMHNGDIAIPFCVQHDTLNGQARVQFTPRVSGFYTFRLAVEHVPIPGSPFLKRFDPGEPTASHTTVSNFMPVMVTGDRTALQLKLRLRDRYANETFIDDANAARLEKMLRLRVERCDSGKASAVTYSVWRDDVLLNSTTLSVQLPSPGRFRLRLLYDGAPLAKSPRIDVIVVCETRYHALMNYNEEDPTSELNLGESALFSDAQHHQIKCSIRVVPDAGGSGSQVHFIASDKTVAKIAINSSLKVFLRDRTVELANSQGPLRVAVASEHSSLFIYAGLLHLVGRSAGAGKAFEERRDLLAIRVC</sequence>
<dbReference type="InParanoid" id="A0A1V9XSX4"/>
<evidence type="ECO:0000313" key="4">
    <source>
        <dbReference type="Proteomes" id="UP000192247"/>
    </source>
</evidence>
<accession>A0A1V9XSX4</accession>
<keyword evidence="2" id="KW-1133">Transmembrane helix</keyword>
<keyword evidence="4" id="KW-1185">Reference proteome</keyword>
<dbReference type="Proteomes" id="UP000192247">
    <property type="component" value="Unassembled WGS sequence"/>
</dbReference>
<evidence type="ECO:0000256" key="2">
    <source>
        <dbReference type="SAM" id="Phobius"/>
    </source>
</evidence>
<dbReference type="Gene3D" id="2.60.40.10">
    <property type="entry name" value="Immunoglobulins"/>
    <property type="match status" value="1"/>
</dbReference>
<dbReference type="InterPro" id="IPR014756">
    <property type="entry name" value="Ig_E-set"/>
</dbReference>
<name>A0A1V9XSX4_9ACAR</name>
<feature type="repeat" description="Filamin" evidence="1">
    <location>
        <begin position="100"/>
        <end position="179"/>
    </location>
</feature>
<proteinExistence type="predicted"/>